<keyword evidence="6 9" id="KW-0418">Kinase</keyword>
<dbReference type="InterPro" id="IPR020568">
    <property type="entry name" value="Ribosomal_Su5_D2-typ_SF"/>
</dbReference>
<dbReference type="InterPro" id="IPR036554">
    <property type="entry name" value="GHMP_kinase_C_sf"/>
</dbReference>
<evidence type="ECO:0000256" key="2">
    <source>
        <dbReference type="ARBA" id="ARBA00012052"/>
    </source>
</evidence>
<comment type="similarity">
    <text evidence="1 9">Belongs to the GHMP kinase family. IspE subfamily.</text>
</comment>
<evidence type="ECO:0000259" key="10">
    <source>
        <dbReference type="Pfam" id="PF00288"/>
    </source>
</evidence>
<dbReference type="EMBL" id="JABAFA010000003">
    <property type="protein sequence ID" value="NMD98330.1"/>
    <property type="molecule type" value="Genomic_DNA"/>
</dbReference>
<dbReference type="Proteomes" id="UP000543804">
    <property type="component" value="Unassembled WGS sequence"/>
</dbReference>
<comment type="function">
    <text evidence="9">Catalyzes the phosphorylation of the position 2 hydroxy group of 4-diphosphocytidyl-2C-methyl-D-erythritol.</text>
</comment>
<keyword evidence="7 9" id="KW-0067">ATP-binding</keyword>
<evidence type="ECO:0000313" key="13">
    <source>
        <dbReference type="Proteomes" id="UP000543804"/>
    </source>
</evidence>
<sequence>MQTIQGLAKINLTLDILGKREDGFHEVAMVMQSVALSDTLILQVAKDSDIHLAIDVPWLAADASNLAWRAADLMRQTYGIKDGVEIQLTKRIPVAAGLAGGSADAAAVLRGMNQLFALGASDEELCALGAKLGSDIPFTLLGGTMLATGRGEKLERLPDMPTADIVLAKPHVSVSTAWAYKSYDAAPVTSHPQTDQMKRAIIDKDDKRIASLLSNVLESVTMKKYGIISELKEKMLQYGARASLMSGSGPTVFGIAEDGAHAQHIAEALRQLPAVDVFVTKTAKSMRK</sequence>
<dbReference type="Pfam" id="PF00288">
    <property type="entry name" value="GHMP_kinases_N"/>
    <property type="match status" value="1"/>
</dbReference>
<evidence type="ECO:0000256" key="8">
    <source>
        <dbReference type="ARBA" id="ARBA00032554"/>
    </source>
</evidence>
<dbReference type="GO" id="GO:0016114">
    <property type="term" value="P:terpenoid biosynthetic process"/>
    <property type="evidence" value="ECO:0007669"/>
    <property type="project" value="UniProtKB-UniRule"/>
</dbReference>
<protein>
    <recommendedName>
        <fullName evidence="3 9">4-diphosphocytidyl-2-C-methyl-D-erythritol kinase</fullName>
        <shortName evidence="9">CMK</shortName>
        <ecNumber evidence="2 9">2.7.1.148</ecNumber>
    </recommendedName>
    <alternativeName>
        <fullName evidence="8 9">4-(cytidine-5'-diphospho)-2-C-methyl-D-erythritol kinase</fullName>
    </alternativeName>
</protein>
<dbReference type="InterPro" id="IPR004424">
    <property type="entry name" value="IspE"/>
</dbReference>
<feature type="domain" description="GHMP kinase N-terminal" evidence="10">
    <location>
        <begin position="65"/>
        <end position="143"/>
    </location>
</feature>
<keyword evidence="4 9" id="KW-0808">Transferase</keyword>
<name>A0A848B2A4_9FIRM</name>
<evidence type="ECO:0000256" key="5">
    <source>
        <dbReference type="ARBA" id="ARBA00022741"/>
    </source>
</evidence>
<evidence type="ECO:0000256" key="4">
    <source>
        <dbReference type="ARBA" id="ARBA00022679"/>
    </source>
</evidence>
<dbReference type="PANTHER" id="PTHR43527">
    <property type="entry name" value="4-DIPHOSPHOCYTIDYL-2-C-METHYL-D-ERYTHRITOL KINASE, CHLOROPLASTIC"/>
    <property type="match status" value="1"/>
</dbReference>
<dbReference type="UniPathway" id="UPA00056">
    <property type="reaction ID" value="UER00094"/>
</dbReference>
<dbReference type="GO" id="GO:0050515">
    <property type="term" value="F:4-(cytidine 5'-diphospho)-2-C-methyl-D-erythritol kinase activity"/>
    <property type="evidence" value="ECO:0007669"/>
    <property type="project" value="UniProtKB-UniRule"/>
</dbReference>
<dbReference type="SUPFAM" id="SSF54211">
    <property type="entry name" value="Ribosomal protein S5 domain 2-like"/>
    <property type="match status" value="1"/>
</dbReference>
<keyword evidence="9" id="KW-0414">Isoprene biosynthesis</keyword>
<evidence type="ECO:0000256" key="1">
    <source>
        <dbReference type="ARBA" id="ARBA00009684"/>
    </source>
</evidence>
<keyword evidence="5 9" id="KW-0547">Nucleotide-binding</keyword>
<dbReference type="GO" id="GO:0005524">
    <property type="term" value="F:ATP binding"/>
    <property type="evidence" value="ECO:0007669"/>
    <property type="project" value="UniProtKB-UniRule"/>
</dbReference>
<evidence type="ECO:0000259" key="11">
    <source>
        <dbReference type="Pfam" id="PF08544"/>
    </source>
</evidence>
<feature type="active site" evidence="9">
    <location>
        <position position="135"/>
    </location>
</feature>
<feature type="active site" evidence="9">
    <location>
        <position position="9"/>
    </location>
</feature>
<accession>A0A848B2A4</accession>
<dbReference type="EC" id="2.7.1.148" evidence="2 9"/>
<comment type="pathway">
    <text evidence="9">Isoprenoid biosynthesis; isopentenyl diphosphate biosynthesis via DXP pathway; isopentenyl diphosphate from 1-deoxy-D-xylulose 5-phosphate: step 3/6.</text>
</comment>
<dbReference type="NCBIfam" id="TIGR00154">
    <property type="entry name" value="ispE"/>
    <property type="match status" value="1"/>
</dbReference>
<dbReference type="PANTHER" id="PTHR43527:SF2">
    <property type="entry name" value="4-DIPHOSPHOCYTIDYL-2-C-METHYL-D-ERYTHRITOL KINASE, CHLOROPLASTIC"/>
    <property type="match status" value="1"/>
</dbReference>
<dbReference type="PIRSF" id="PIRSF010376">
    <property type="entry name" value="IspE"/>
    <property type="match status" value="1"/>
</dbReference>
<proteinExistence type="inferred from homology"/>
<evidence type="ECO:0000256" key="7">
    <source>
        <dbReference type="ARBA" id="ARBA00022840"/>
    </source>
</evidence>
<reference evidence="12 13" key="1">
    <citation type="submission" date="2020-04" db="EMBL/GenBank/DDBJ databases">
        <authorList>
            <person name="Hitch T.C.A."/>
            <person name="Wylensek D."/>
            <person name="Clavel T."/>
        </authorList>
    </citation>
    <scope>NUCLEOTIDE SEQUENCE [LARGE SCALE GENOMIC DNA]</scope>
    <source>
        <strain evidence="12 13">PG-130-P53-12</strain>
    </source>
</reference>
<dbReference type="Gene3D" id="3.30.70.890">
    <property type="entry name" value="GHMP kinase, C-terminal domain"/>
    <property type="match status" value="1"/>
</dbReference>
<evidence type="ECO:0000256" key="3">
    <source>
        <dbReference type="ARBA" id="ARBA00017473"/>
    </source>
</evidence>
<evidence type="ECO:0000256" key="6">
    <source>
        <dbReference type="ARBA" id="ARBA00022777"/>
    </source>
</evidence>
<dbReference type="HAMAP" id="MF_00061">
    <property type="entry name" value="IspE"/>
    <property type="match status" value="1"/>
</dbReference>
<dbReference type="RefSeq" id="WP_170077080.1">
    <property type="nucleotide sequence ID" value="NZ_JABAFA010000003.1"/>
</dbReference>
<dbReference type="AlphaFoldDB" id="A0A848B2A4"/>
<comment type="catalytic activity">
    <reaction evidence="9">
        <text>4-CDP-2-C-methyl-D-erythritol + ATP = 4-CDP-2-C-methyl-D-erythritol 2-phosphate + ADP + H(+)</text>
        <dbReference type="Rhea" id="RHEA:18437"/>
        <dbReference type="ChEBI" id="CHEBI:15378"/>
        <dbReference type="ChEBI" id="CHEBI:30616"/>
        <dbReference type="ChEBI" id="CHEBI:57823"/>
        <dbReference type="ChEBI" id="CHEBI:57919"/>
        <dbReference type="ChEBI" id="CHEBI:456216"/>
        <dbReference type="EC" id="2.7.1.148"/>
    </reaction>
</comment>
<dbReference type="Gene3D" id="3.30.230.10">
    <property type="match status" value="1"/>
</dbReference>
<feature type="binding site" evidence="9">
    <location>
        <begin position="93"/>
        <end position="103"/>
    </location>
    <ligand>
        <name>ATP</name>
        <dbReference type="ChEBI" id="CHEBI:30616"/>
    </ligand>
</feature>
<comment type="caution">
    <text evidence="12">The sequence shown here is derived from an EMBL/GenBank/DDBJ whole genome shotgun (WGS) entry which is preliminary data.</text>
</comment>
<dbReference type="GO" id="GO:0019288">
    <property type="term" value="P:isopentenyl diphosphate biosynthetic process, methylerythritol 4-phosphate pathway"/>
    <property type="evidence" value="ECO:0007669"/>
    <property type="project" value="UniProtKB-UniRule"/>
</dbReference>
<organism evidence="12 13">
    <name type="scientific">Selenomonas bovis</name>
    <dbReference type="NCBI Taxonomy" id="416586"/>
    <lineage>
        <taxon>Bacteria</taxon>
        <taxon>Bacillati</taxon>
        <taxon>Bacillota</taxon>
        <taxon>Negativicutes</taxon>
        <taxon>Selenomonadales</taxon>
        <taxon>Selenomonadaceae</taxon>
        <taxon>Selenomonas</taxon>
    </lineage>
</organism>
<gene>
    <name evidence="9" type="primary">ispE</name>
    <name evidence="12" type="ORF">HF878_02365</name>
</gene>
<keyword evidence="13" id="KW-1185">Reference proteome</keyword>
<dbReference type="InterPro" id="IPR014721">
    <property type="entry name" value="Ribsml_uS5_D2-typ_fold_subgr"/>
</dbReference>
<evidence type="ECO:0000256" key="9">
    <source>
        <dbReference type="HAMAP-Rule" id="MF_00061"/>
    </source>
</evidence>
<dbReference type="Pfam" id="PF08544">
    <property type="entry name" value="GHMP_kinases_C"/>
    <property type="match status" value="1"/>
</dbReference>
<dbReference type="SUPFAM" id="SSF55060">
    <property type="entry name" value="GHMP Kinase, C-terminal domain"/>
    <property type="match status" value="1"/>
</dbReference>
<dbReference type="InterPro" id="IPR006204">
    <property type="entry name" value="GHMP_kinase_N_dom"/>
</dbReference>
<dbReference type="InterPro" id="IPR013750">
    <property type="entry name" value="GHMP_kinase_C_dom"/>
</dbReference>
<feature type="domain" description="GHMP kinase C-terminal" evidence="11">
    <location>
        <begin position="198"/>
        <end position="271"/>
    </location>
</feature>
<evidence type="ECO:0000313" key="12">
    <source>
        <dbReference type="EMBL" id="NMD98330.1"/>
    </source>
</evidence>